<dbReference type="Gene3D" id="1.25.40.20">
    <property type="entry name" value="Ankyrin repeat-containing domain"/>
    <property type="match status" value="1"/>
</dbReference>
<evidence type="ECO:0000313" key="2">
    <source>
        <dbReference type="EMBL" id="CAG9825197.1"/>
    </source>
</evidence>
<organism evidence="2 3">
    <name type="scientific">Phaedon cochleariae</name>
    <name type="common">Mustard beetle</name>
    <dbReference type="NCBI Taxonomy" id="80249"/>
    <lineage>
        <taxon>Eukaryota</taxon>
        <taxon>Metazoa</taxon>
        <taxon>Ecdysozoa</taxon>
        <taxon>Arthropoda</taxon>
        <taxon>Hexapoda</taxon>
        <taxon>Insecta</taxon>
        <taxon>Pterygota</taxon>
        <taxon>Neoptera</taxon>
        <taxon>Endopterygota</taxon>
        <taxon>Coleoptera</taxon>
        <taxon>Polyphaga</taxon>
        <taxon>Cucujiformia</taxon>
        <taxon>Chrysomeloidea</taxon>
        <taxon>Chrysomelidae</taxon>
        <taxon>Chrysomelinae</taxon>
        <taxon>Chrysomelini</taxon>
        <taxon>Phaedon</taxon>
    </lineage>
</organism>
<name>A0A9N9SIZ3_PHACE</name>
<dbReference type="GO" id="GO:0016567">
    <property type="term" value="P:protein ubiquitination"/>
    <property type="evidence" value="ECO:0007669"/>
    <property type="project" value="TreeGrafter"/>
</dbReference>
<reference evidence="2" key="1">
    <citation type="submission" date="2022-01" db="EMBL/GenBank/DDBJ databases">
        <authorList>
            <person name="King R."/>
        </authorList>
    </citation>
    <scope>NUCLEOTIDE SEQUENCE</scope>
</reference>
<feature type="repeat" description="ANK" evidence="1">
    <location>
        <begin position="17"/>
        <end position="49"/>
    </location>
</feature>
<dbReference type="SUPFAM" id="SSF48403">
    <property type="entry name" value="Ankyrin repeat"/>
    <property type="match status" value="1"/>
</dbReference>
<keyword evidence="3" id="KW-1185">Reference proteome</keyword>
<reference evidence="2" key="2">
    <citation type="submission" date="2022-10" db="EMBL/GenBank/DDBJ databases">
        <authorList>
            <consortium name="ENA_rothamsted_submissions"/>
            <consortium name="culmorum"/>
            <person name="King R."/>
        </authorList>
    </citation>
    <scope>NUCLEOTIDE SEQUENCE</scope>
</reference>
<dbReference type="InterPro" id="IPR036770">
    <property type="entry name" value="Ankyrin_rpt-contain_sf"/>
</dbReference>
<proteinExistence type="predicted"/>
<dbReference type="PANTHER" id="PTHR24202:SF53">
    <property type="entry name" value="E3 UBIQUITIN-PROTEIN LIGASE MIB1"/>
    <property type="match status" value="1"/>
</dbReference>
<dbReference type="GO" id="GO:0006897">
    <property type="term" value="P:endocytosis"/>
    <property type="evidence" value="ECO:0007669"/>
    <property type="project" value="TreeGrafter"/>
</dbReference>
<dbReference type="SMART" id="SM00248">
    <property type="entry name" value="ANK"/>
    <property type="match status" value="3"/>
</dbReference>
<gene>
    <name evidence="2" type="ORF">PHAECO_LOCUS12718</name>
</gene>
<dbReference type="PANTHER" id="PTHR24202">
    <property type="entry name" value="E3 UBIQUITIN-PROTEIN LIGASE MIB2"/>
    <property type="match status" value="1"/>
</dbReference>
<dbReference type="OrthoDB" id="2122982at2759"/>
<dbReference type="PRINTS" id="PR01415">
    <property type="entry name" value="ANKYRIN"/>
</dbReference>
<dbReference type="GO" id="GO:0007219">
    <property type="term" value="P:Notch signaling pathway"/>
    <property type="evidence" value="ECO:0007669"/>
    <property type="project" value="TreeGrafter"/>
</dbReference>
<dbReference type="Pfam" id="PF12796">
    <property type="entry name" value="Ank_2"/>
    <property type="match status" value="1"/>
</dbReference>
<dbReference type="InterPro" id="IPR002110">
    <property type="entry name" value="Ankyrin_rpt"/>
</dbReference>
<dbReference type="PROSITE" id="PS50297">
    <property type="entry name" value="ANK_REP_REGION"/>
    <property type="match status" value="2"/>
</dbReference>
<feature type="repeat" description="ANK" evidence="1">
    <location>
        <begin position="50"/>
        <end position="82"/>
    </location>
</feature>
<dbReference type="GO" id="GO:0005737">
    <property type="term" value="C:cytoplasm"/>
    <property type="evidence" value="ECO:0007669"/>
    <property type="project" value="TreeGrafter"/>
</dbReference>
<dbReference type="Proteomes" id="UP001153737">
    <property type="component" value="Chromosome 9"/>
</dbReference>
<accession>A0A9N9SIZ3</accession>
<protein>
    <recommendedName>
        <fullName evidence="4">Ankyrin repeat protein</fullName>
    </recommendedName>
</protein>
<dbReference type="PROSITE" id="PS50088">
    <property type="entry name" value="ANK_REPEAT"/>
    <property type="match status" value="2"/>
</dbReference>
<dbReference type="EMBL" id="OU896715">
    <property type="protein sequence ID" value="CAG9825197.1"/>
    <property type="molecule type" value="Genomic_DNA"/>
</dbReference>
<keyword evidence="1" id="KW-0040">ANK repeat</keyword>
<evidence type="ECO:0000313" key="3">
    <source>
        <dbReference type="Proteomes" id="UP001153737"/>
    </source>
</evidence>
<sequence>MMMNINSSGPDVNGVFAGHTALQAASQNGHLDVIGALLRCRADVEIEDKDGDRAVHHAAFGDEPAVVQLLARAGADLNARNKRRQTALHIGVNKGHVGVVADLSVYFPSPSPHYSRLDVMHSLRLLLHSPSQQQRMTTGQGRQPVARQRTVARLTYGDDDALASLFPAKRSRRYGI</sequence>
<evidence type="ECO:0008006" key="4">
    <source>
        <dbReference type="Google" id="ProtNLM"/>
    </source>
</evidence>
<evidence type="ECO:0000256" key="1">
    <source>
        <dbReference type="PROSITE-ProRule" id="PRU00023"/>
    </source>
</evidence>
<dbReference type="AlphaFoldDB" id="A0A9N9SIZ3"/>